<dbReference type="Gene3D" id="2.60.120.200">
    <property type="match status" value="1"/>
</dbReference>
<dbReference type="InterPro" id="IPR006585">
    <property type="entry name" value="FTP1"/>
</dbReference>
<keyword evidence="7" id="KW-0106">Calcium</keyword>
<keyword evidence="8" id="KW-1015">Disulfide bond</keyword>
<dbReference type="OrthoDB" id="9775889at2"/>
<evidence type="ECO:0000256" key="10">
    <source>
        <dbReference type="SAM" id="SignalP"/>
    </source>
</evidence>
<accession>A0A0D7WA85</accession>
<evidence type="ECO:0000256" key="3">
    <source>
        <dbReference type="ARBA" id="ARBA00011233"/>
    </source>
</evidence>
<reference evidence="12 13" key="1">
    <citation type="submission" date="2014-11" db="EMBL/GenBank/DDBJ databases">
        <title>Tamlana sedimentorum sp. nov., isolated from shallow sand sediments of the Sea of Japan.</title>
        <authorList>
            <person name="Romanenko L.A."/>
        </authorList>
    </citation>
    <scope>NUCLEOTIDE SEQUENCE [LARGE SCALE GENOMIC DNA]</scope>
    <source>
        <strain evidence="12 13">JCM 19808</strain>
    </source>
</reference>
<protein>
    <recommendedName>
        <fullName evidence="11">CBM6 domain-containing protein</fullName>
    </recommendedName>
</protein>
<dbReference type="Pfam" id="PF08787">
    <property type="entry name" value="Alginate_lyase2"/>
    <property type="match status" value="1"/>
</dbReference>
<sequence>MKNYLKPLGVVLLALLSNCATDEVDSGLVEVAPNSTSLSMNLNSIIQAEDYNSQSGIKIAGSGYRVGYINNGDWIRFDDFDYSGASSVSVQASSGNSGGTIEFRAGSPTGGDLLGTVSVSNTGGWANMQTFTGSLNDDSTNSDLYVVFTGGSGYLLDIDSFTLSGDSSTSSTNLALEGTAEQSSTGYGGVASRAIDGNTSGVWNQNSVTHSATNEYQSWWQVRLANDTNIEEIVIWNRTNCCMDRLSNFDVFVYNVAGNQVYKTTITETPNPSVTINTGGVFGNRVRVKLKDSQPLSLAEVQVFGESTGGPVDPVDPVDPIDNPTGANPWDFFENCNQWKITWVDGSEQKQLCSQGEVTGQYEVSDNQDALIFSVYLDGGELGTTSDQTGYSRSELREREEDGSSDVYWTTDGDHALYIQQAITHLPINKSHLVAGQIHGNKSDGIDDSMVVRLENDHLFLSFNGGKLREEVTIKRGYTLGTKFEIIFRIIDGKHYCYYSEDGNLRTAYNNGNASNYLLSDGGSTVLLDIDYDDVYFKVGNYTQSNESTEENYFGRSDNYGEVYVYAFNVNHKGQDI</sequence>
<keyword evidence="13" id="KW-1185">Reference proteome</keyword>
<dbReference type="CDD" id="cd04084">
    <property type="entry name" value="CBM6_xylanase-like"/>
    <property type="match status" value="1"/>
</dbReference>
<dbReference type="InterPro" id="IPR008979">
    <property type="entry name" value="Galactose-bd-like_sf"/>
</dbReference>
<dbReference type="Pfam" id="PF22633">
    <property type="entry name" value="F5_F8_type_C_2"/>
    <property type="match status" value="1"/>
</dbReference>
<evidence type="ECO:0000256" key="6">
    <source>
        <dbReference type="ARBA" id="ARBA00022734"/>
    </source>
</evidence>
<evidence type="ECO:0000256" key="7">
    <source>
        <dbReference type="ARBA" id="ARBA00022837"/>
    </source>
</evidence>
<dbReference type="InterPro" id="IPR013320">
    <property type="entry name" value="ConA-like_dom_sf"/>
</dbReference>
<dbReference type="GO" id="GO:0005975">
    <property type="term" value="P:carbohydrate metabolic process"/>
    <property type="evidence" value="ECO:0007669"/>
    <property type="project" value="UniProtKB-ARBA"/>
</dbReference>
<feature type="domain" description="CBM6" evidence="11">
    <location>
        <begin position="44"/>
        <end position="164"/>
    </location>
</feature>
<dbReference type="SMART" id="SM00607">
    <property type="entry name" value="FTP"/>
    <property type="match status" value="1"/>
</dbReference>
<evidence type="ECO:0000313" key="12">
    <source>
        <dbReference type="EMBL" id="KJD35563.1"/>
    </source>
</evidence>
<comment type="subunit">
    <text evidence="3">Homotrimer.</text>
</comment>
<name>A0A0D7WA85_9FLAO</name>
<dbReference type="GO" id="GO:0010185">
    <property type="term" value="P:regulation of cellular defense response"/>
    <property type="evidence" value="ECO:0007669"/>
    <property type="project" value="UniProtKB-ARBA"/>
</dbReference>
<dbReference type="InterPro" id="IPR051941">
    <property type="entry name" value="BG_Antigen-Binding_Lectin"/>
</dbReference>
<dbReference type="AlphaFoldDB" id="A0A0D7WA85"/>
<dbReference type="GO" id="GO:0004553">
    <property type="term" value="F:hydrolase activity, hydrolyzing O-glycosyl compounds"/>
    <property type="evidence" value="ECO:0007669"/>
    <property type="project" value="UniProtKB-ARBA"/>
</dbReference>
<dbReference type="GO" id="GO:0042806">
    <property type="term" value="F:fucose binding"/>
    <property type="evidence" value="ECO:0007669"/>
    <property type="project" value="UniProtKB-ARBA"/>
</dbReference>
<dbReference type="Pfam" id="PF03422">
    <property type="entry name" value="CBM_6"/>
    <property type="match status" value="1"/>
</dbReference>
<dbReference type="GO" id="GO:0046872">
    <property type="term" value="F:metal ion binding"/>
    <property type="evidence" value="ECO:0007669"/>
    <property type="project" value="UniProtKB-KW"/>
</dbReference>
<feature type="region of interest" description="Disordered" evidence="9">
    <location>
        <begin position="384"/>
        <end position="405"/>
    </location>
</feature>
<evidence type="ECO:0000256" key="9">
    <source>
        <dbReference type="SAM" id="MobiDB-lite"/>
    </source>
</evidence>
<evidence type="ECO:0000259" key="11">
    <source>
        <dbReference type="PROSITE" id="PS51175"/>
    </source>
</evidence>
<proteinExistence type="inferred from homology"/>
<dbReference type="EMBL" id="JTDW01000005">
    <property type="protein sequence ID" value="KJD35563.1"/>
    <property type="molecule type" value="Genomic_DNA"/>
</dbReference>
<keyword evidence="6" id="KW-0430">Lectin</keyword>
<comment type="function">
    <text evidence="1">Acts as a defensive agent. Recognizes blood group fucosylated oligosaccharides including A, B, H and Lewis B-type antigens. Does not recognize Lewis A antigen and has low affinity for monovalent haptens.</text>
</comment>
<comment type="similarity">
    <text evidence="2">Belongs to the fucolectin family.</text>
</comment>
<dbReference type="SUPFAM" id="SSF49785">
    <property type="entry name" value="Galactose-binding domain-like"/>
    <property type="match status" value="2"/>
</dbReference>
<dbReference type="Gene3D" id="2.60.120.260">
    <property type="entry name" value="Galactose-binding domain-like"/>
    <property type="match status" value="2"/>
</dbReference>
<dbReference type="SUPFAM" id="SSF49899">
    <property type="entry name" value="Concanavalin A-like lectins/glucanases"/>
    <property type="match status" value="1"/>
</dbReference>
<dbReference type="InterPro" id="IPR005084">
    <property type="entry name" value="CBM6"/>
</dbReference>
<dbReference type="InterPro" id="IPR014895">
    <property type="entry name" value="Alginate_lyase_2"/>
</dbReference>
<evidence type="ECO:0000256" key="2">
    <source>
        <dbReference type="ARBA" id="ARBA00010147"/>
    </source>
</evidence>
<dbReference type="STRING" id="1435349.PW52_07315"/>
<dbReference type="RefSeq" id="WP_044632295.1">
    <property type="nucleotide sequence ID" value="NZ_JTDW01000005.1"/>
</dbReference>
<organism evidence="12 13">
    <name type="scientific">Neotamlana sedimentorum</name>
    <dbReference type="NCBI Taxonomy" id="1435349"/>
    <lineage>
        <taxon>Bacteria</taxon>
        <taxon>Pseudomonadati</taxon>
        <taxon>Bacteroidota</taxon>
        <taxon>Flavobacteriia</taxon>
        <taxon>Flavobacteriales</taxon>
        <taxon>Flavobacteriaceae</taxon>
        <taxon>Neotamlana</taxon>
    </lineage>
</organism>
<gene>
    <name evidence="12" type="ORF">PW52_07315</name>
</gene>
<feature type="signal peptide" evidence="10">
    <location>
        <begin position="1"/>
        <end position="22"/>
    </location>
</feature>
<dbReference type="InterPro" id="IPR006584">
    <property type="entry name" value="Cellulose-bd_IV"/>
</dbReference>
<keyword evidence="4" id="KW-0479">Metal-binding</keyword>
<dbReference type="SMART" id="SM00606">
    <property type="entry name" value="CBD_IV"/>
    <property type="match status" value="1"/>
</dbReference>
<evidence type="ECO:0000256" key="1">
    <source>
        <dbReference type="ARBA" id="ARBA00002219"/>
    </source>
</evidence>
<evidence type="ECO:0000313" key="13">
    <source>
        <dbReference type="Proteomes" id="UP000032578"/>
    </source>
</evidence>
<dbReference type="PANTHER" id="PTHR45713:SF6">
    <property type="entry name" value="F5_8 TYPE C DOMAIN-CONTAINING PROTEIN"/>
    <property type="match status" value="1"/>
</dbReference>
<feature type="chain" id="PRO_5002325698" description="CBM6 domain-containing protein" evidence="10">
    <location>
        <begin position="23"/>
        <end position="577"/>
    </location>
</feature>
<evidence type="ECO:0000256" key="4">
    <source>
        <dbReference type="ARBA" id="ARBA00022723"/>
    </source>
</evidence>
<evidence type="ECO:0000256" key="8">
    <source>
        <dbReference type="ARBA" id="ARBA00023157"/>
    </source>
</evidence>
<comment type="caution">
    <text evidence="12">The sequence shown here is derived from an EMBL/GenBank/DDBJ whole genome shotgun (WGS) entry which is preliminary data.</text>
</comment>
<dbReference type="Proteomes" id="UP000032578">
    <property type="component" value="Unassembled WGS sequence"/>
</dbReference>
<dbReference type="PATRIC" id="fig|1435349.4.peg.2443"/>
<evidence type="ECO:0000256" key="5">
    <source>
        <dbReference type="ARBA" id="ARBA00022729"/>
    </source>
</evidence>
<keyword evidence="5 10" id="KW-0732">Signal</keyword>
<dbReference type="PROSITE" id="PS51175">
    <property type="entry name" value="CBM6"/>
    <property type="match status" value="1"/>
</dbReference>
<dbReference type="PANTHER" id="PTHR45713">
    <property type="entry name" value="FTP DOMAIN-CONTAINING PROTEIN"/>
    <property type="match status" value="1"/>
</dbReference>